<dbReference type="PANTHER" id="PTHR43790:SF9">
    <property type="entry name" value="GALACTOFURANOSE TRANSPORTER ATP-BINDING PROTEIN YTFR"/>
    <property type="match status" value="1"/>
</dbReference>
<dbReference type="EMBL" id="FZMO01000023">
    <property type="protein sequence ID" value="SNQ45932.1"/>
    <property type="molecule type" value="Genomic_DNA"/>
</dbReference>
<dbReference type="InterPro" id="IPR003439">
    <property type="entry name" value="ABC_transporter-like_ATP-bd"/>
</dbReference>
<reference evidence="7 8" key="1">
    <citation type="submission" date="2017-06" db="EMBL/GenBank/DDBJ databases">
        <authorList>
            <person name="Kim H.J."/>
            <person name="Triplett B.A."/>
        </authorList>
    </citation>
    <scope>NUCLEOTIDE SEQUENCE [LARGE SCALE GENOMIC DNA]</scope>
    <source>
        <strain evidence="7">FRACA_ARgP5</strain>
    </source>
</reference>
<name>A0A2I2KJT1_9ACTN</name>
<keyword evidence="8" id="KW-1185">Reference proteome</keyword>
<dbReference type="AlphaFoldDB" id="A0A2I2KJT1"/>
<keyword evidence="2" id="KW-0677">Repeat</keyword>
<dbReference type="PANTHER" id="PTHR43790">
    <property type="entry name" value="CARBOHYDRATE TRANSPORT ATP-BINDING PROTEIN MG119-RELATED"/>
    <property type="match status" value="1"/>
</dbReference>
<dbReference type="Proteomes" id="UP000234331">
    <property type="component" value="Unassembled WGS sequence"/>
</dbReference>
<gene>
    <name evidence="7" type="ORF">FRACA_1190013</name>
</gene>
<dbReference type="GO" id="GO:0016887">
    <property type="term" value="F:ATP hydrolysis activity"/>
    <property type="evidence" value="ECO:0007669"/>
    <property type="project" value="InterPro"/>
</dbReference>
<evidence type="ECO:0000256" key="3">
    <source>
        <dbReference type="ARBA" id="ARBA00022741"/>
    </source>
</evidence>
<dbReference type="InterPro" id="IPR027417">
    <property type="entry name" value="P-loop_NTPase"/>
</dbReference>
<dbReference type="OrthoDB" id="3220855at2"/>
<dbReference type="RefSeq" id="WP_101830042.1">
    <property type="nucleotide sequence ID" value="NZ_FZMO01000023.1"/>
</dbReference>
<evidence type="ECO:0000256" key="5">
    <source>
        <dbReference type="SAM" id="MobiDB-lite"/>
    </source>
</evidence>
<evidence type="ECO:0000256" key="1">
    <source>
        <dbReference type="ARBA" id="ARBA00022448"/>
    </source>
</evidence>
<dbReference type="InterPro" id="IPR003593">
    <property type="entry name" value="AAA+_ATPase"/>
</dbReference>
<keyword evidence="1" id="KW-0813">Transport</keyword>
<dbReference type="Pfam" id="PF00005">
    <property type="entry name" value="ABC_tran"/>
    <property type="match status" value="2"/>
</dbReference>
<evidence type="ECO:0000256" key="4">
    <source>
        <dbReference type="ARBA" id="ARBA00022840"/>
    </source>
</evidence>
<feature type="domain" description="ABC transporter" evidence="6">
    <location>
        <begin position="11"/>
        <end position="244"/>
    </location>
</feature>
<dbReference type="GO" id="GO:0005524">
    <property type="term" value="F:ATP binding"/>
    <property type="evidence" value="ECO:0007669"/>
    <property type="project" value="UniProtKB-KW"/>
</dbReference>
<dbReference type="PROSITE" id="PS50893">
    <property type="entry name" value="ABC_TRANSPORTER_2"/>
    <property type="match status" value="2"/>
</dbReference>
<evidence type="ECO:0000313" key="8">
    <source>
        <dbReference type="Proteomes" id="UP000234331"/>
    </source>
</evidence>
<feature type="region of interest" description="Disordered" evidence="5">
    <location>
        <begin position="244"/>
        <end position="275"/>
    </location>
</feature>
<dbReference type="SMART" id="SM00382">
    <property type="entry name" value="AAA"/>
    <property type="match status" value="1"/>
</dbReference>
<accession>A0A2I2KJT1</accession>
<feature type="domain" description="ABC transporter" evidence="6">
    <location>
        <begin position="265"/>
        <end position="490"/>
    </location>
</feature>
<keyword evidence="3" id="KW-0547">Nucleotide-binding</keyword>
<dbReference type="SUPFAM" id="SSF52540">
    <property type="entry name" value="P-loop containing nucleoside triphosphate hydrolases"/>
    <property type="match status" value="2"/>
</dbReference>
<dbReference type="PROSITE" id="PS00211">
    <property type="entry name" value="ABC_TRANSPORTER_1"/>
    <property type="match status" value="2"/>
</dbReference>
<dbReference type="InterPro" id="IPR050107">
    <property type="entry name" value="ABC_carbohydrate_import_ATPase"/>
</dbReference>
<sequence>MAGSAGLAPTLRIAGLGRSFGRVEVLRDIDLEIGPGEFVGLMGPNGAGKSTLIKVLDGVYPPSAGTIRLGAQQVPSLGASPLVGFIHQDLGLIDGLTVADNLRLGQSPLRLVGPVLNRPAERAAAARALAAVGLDLPVTGPVGDLSPGEKALVAIARAFARGARILFVDEATSTLPPPDAKRVVAALRAMANAGSTVVMVTHKLSEILGATGRVVLLLDGRIAADRSTTGLGRAELVRMLASHEKGAAGPAGDPRPGPADPAAGGPGRTLLRLDGAHGGRAGPVDLVVRAGEVVGLTGTPGSGLHDVGYLAHGSLRPSRGTRTLAAGVRTALVPPHRETQGGFPDLDVGVNLTVSALRRFRGAFGLLARRRERAEGQRLVTRLKVRPADVGTEFRLLSGGNKQKVIFGRALLREAGVHVLCEPTRGVDVAARAEIYALVRRLPDEHTGVLVVTSDAEDLLAVCDRLATVSDGTVSDFRPVDDLDETALEAVL</sequence>
<organism evidence="7 8">
    <name type="scientific">Frankia canadensis</name>
    <dbReference type="NCBI Taxonomy" id="1836972"/>
    <lineage>
        <taxon>Bacteria</taxon>
        <taxon>Bacillati</taxon>
        <taxon>Actinomycetota</taxon>
        <taxon>Actinomycetes</taxon>
        <taxon>Frankiales</taxon>
        <taxon>Frankiaceae</taxon>
        <taxon>Frankia</taxon>
    </lineage>
</organism>
<evidence type="ECO:0000313" key="7">
    <source>
        <dbReference type="EMBL" id="SNQ45932.1"/>
    </source>
</evidence>
<evidence type="ECO:0000256" key="2">
    <source>
        <dbReference type="ARBA" id="ARBA00022737"/>
    </source>
</evidence>
<dbReference type="Gene3D" id="3.40.50.300">
    <property type="entry name" value="P-loop containing nucleotide triphosphate hydrolases"/>
    <property type="match status" value="2"/>
</dbReference>
<protein>
    <submittedName>
        <fullName evidence="7">Ribose transport system ATP-binding protein</fullName>
    </submittedName>
</protein>
<keyword evidence="4 7" id="KW-0067">ATP-binding</keyword>
<dbReference type="InterPro" id="IPR017871">
    <property type="entry name" value="ABC_transporter-like_CS"/>
</dbReference>
<evidence type="ECO:0000259" key="6">
    <source>
        <dbReference type="PROSITE" id="PS50893"/>
    </source>
</evidence>
<proteinExistence type="predicted"/>